<proteinExistence type="predicted"/>
<gene>
    <name evidence="1" type="ORF">FNYG_02723</name>
</gene>
<evidence type="ECO:0000313" key="2">
    <source>
        <dbReference type="Proteomes" id="UP000236664"/>
    </source>
</evidence>
<evidence type="ECO:0000313" key="1">
    <source>
        <dbReference type="EMBL" id="PNP84035.1"/>
    </source>
</evidence>
<accession>A0A2K0WP36</accession>
<keyword evidence="2" id="KW-1185">Reference proteome</keyword>
<dbReference type="Proteomes" id="UP000236664">
    <property type="component" value="Unassembled WGS sequence"/>
</dbReference>
<dbReference type="STRING" id="42673.A0A2K0WP36"/>
<name>A0A2K0WP36_GIBNY</name>
<dbReference type="OrthoDB" id="6513042at2759"/>
<reference evidence="1 2" key="1">
    <citation type="submission" date="2017-06" db="EMBL/GenBank/DDBJ databases">
        <title>Genome of Fusarium nygamai isolate CS10214.</title>
        <authorList>
            <person name="Gardiner D.M."/>
            <person name="Obanor F."/>
            <person name="Kazan K."/>
        </authorList>
    </citation>
    <scope>NUCLEOTIDE SEQUENCE [LARGE SCALE GENOMIC DNA]</scope>
    <source>
        <strain evidence="1 2">CS10214</strain>
    </source>
</reference>
<comment type="caution">
    <text evidence="1">The sequence shown here is derived from an EMBL/GenBank/DDBJ whole genome shotgun (WGS) entry which is preliminary data.</text>
</comment>
<dbReference type="EMBL" id="MTQA01000047">
    <property type="protein sequence ID" value="PNP84035.1"/>
    <property type="molecule type" value="Genomic_DNA"/>
</dbReference>
<organism evidence="1 2">
    <name type="scientific">Gibberella nygamai</name>
    <name type="common">Bean root rot disease fungus</name>
    <name type="synonym">Fusarium nygamai</name>
    <dbReference type="NCBI Taxonomy" id="42673"/>
    <lineage>
        <taxon>Eukaryota</taxon>
        <taxon>Fungi</taxon>
        <taxon>Dikarya</taxon>
        <taxon>Ascomycota</taxon>
        <taxon>Pezizomycotina</taxon>
        <taxon>Sordariomycetes</taxon>
        <taxon>Hypocreomycetidae</taxon>
        <taxon>Hypocreales</taxon>
        <taxon>Nectriaceae</taxon>
        <taxon>Fusarium</taxon>
        <taxon>Fusarium fujikuroi species complex</taxon>
    </lineage>
</organism>
<dbReference type="AlphaFoldDB" id="A0A2K0WP36"/>
<protein>
    <submittedName>
        <fullName evidence="1">Uncharacterized protein</fullName>
    </submittedName>
</protein>
<sequence length="384" mass="42932">MSEDSNMKPCALLFGDAGTIIAATPSLGLRTKIKTQVGTVVPPSADPYFGFRLTVRRDRGQLVSEDEGKGVCYAYDPLLDKPVVADFRITVKFPRGGVSCDYLPVPEAVKAKFPTVQNWQGFTYLVVHLRAFGIVIQGYAQEYYNSPDPKLEEWINCNGKINDVSLLDVLEQRDFYFVVDMDIGSCREVMRDEGLGPNFTYGYARQPTDFEEMKELVDGNQGGAFAPCYEFDSDEAFVTAINQSAIQDSLWVARAAEAIAEERFQAYFVAPPGIIPEGTGLCLVISVPKIWRERHEPAWQHLMIGNPLLNVKIYDVIGPNDDEPALWVGKIIEQSDSFPELDSHSIGDNELVLRVRAAAEPKFRIYNYYDRATADEALSKGRQN</sequence>